<feature type="transmembrane region" description="Helical" evidence="6">
    <location>
        <begin position="289"/>
        <end position="309"/>
    </location>
</feature>
<dbReference type="RefSeq" id="XP_016596527.1">
    <property type="nucleotide sequence ID" value="XM_016739765.1"/>
</dbReference>
<gene>
    <name evidence="8" type="ORF">PEX2_024900</name>
</gene>
<keyword evidence="9" id="KW-1185">Reference proteome</keyword>
<dbReference type="STRING" id="27334.A0A0A2J6T5"/>
<comment type="caution">
    <text evidence="8">The sequence shown here is derived from an EMBL/GenBank/DDBJ whole genome shotgun (WGS) entry which is preliminary data.</text>
</comment>
<dbReference type="InterPro" id="IPR006634">
    <property type="entry name" value="TLC-dom"/>
</dbReference>
<keyword evidence="4 5" id="KW-0472">Membrane</keyword>
<dbReference type="SMART" id="SM00724">
    <property type="entry name" value="TLC"/>
    <property type="match status" value="1"/>
</dbReference>
<organism evidence="8 9">
    <name type="scientific">Penicillium expansum</name>
    <name type="common">Blue mold rot fungus</name>
    <dbReference type="NCBI Taxonomy" id="27334"/>
    <lineage>
        <taxon>Eukaryota</taxon>
        <taxon>Fungi</taxon>
        <taxon>Dikarya</taxon>
        <taxon>Ascomycota</taxon>
        <taxon>Pezizomycotina</taxon>
        <taxon>Eurotiomycetes</taxon>
        <taxon>Eurotiomycetidae</taxon>
        <taxon>Eurotiales</taxon>
        <taxon>Aspergillaceae</taxon>
        <taxon>Penicillium</taxon>
    </lineage>
</organism>
<feature type="transmembrane region" description="Helical" evidence="6">
    <location>
        <begin position="199"/>
        <end position="219"/>
    </location>
</feature>
<feature type="transmembrane region" description="Helical" evidence="6">
    <location>
        <begin position="166"/>
        <end position="187"/>
    </location>
</feature>
<keyword evidence="2 5" id="KW-0812">Transmembrane</keyword>
<dbReference type="PhylomeDB" id="A0A0A2J6T5"/>
<name>A0A0A2J6T5_PENEN</name>
<reference evidence="8 9" key="1">
    <citation type="journal article" date="2015" name="Mol. Plant Microbe Interact.">
        <title>Genome, transcriptome, and functional analyses of Penicillium expansum provide new insights into secondary metabolism and pathogenicity.</title>
        <authorList>
            <person name="Ballester A.R."/>
            <person name="Marcet-Houben M."/>
            <person name="Levin E."/>
            <person name="Sela N."/>
            <person name="Selma-Lazaro C."/>
            <person name="Carmona L."/>
            <person name="Wisniewski M."/>
            <person name="Droby S."/>
            <person name="Gonzalez-Candelas L."/>
            <person name="Gabaldon T."/>
        </authorList>
    </citation>
    <scope>NUCLEOTIDE SEQUENCE [LARGE SCALE GENOMIC DNA]</scope>
    <source>
        <strain evidence="8 9">MD-8</strain>
    </source>
</reference>
<feature type="domain" description="TLC" evidence="7">
    <location>
        <begin position="68"/>
        <end position="321"/>
    </location>
</feature>
<dbReference type="OrthoDB" id="10266980at2759"/>
<feature type="transmembrane region" description="Helical" evidence="6">
    <location>
        <begin position="141"/>
        <end position="160"/>
    </location>
</feature>
<dbReference type="Proteomes" id="UP000030143">
    <property type="component" value="Unassembled WGS sequence"/>
</dbReference>
<evidence type="ECO:0000256" key="4">
    <source>
        <dbReference type="ARBA" id="ARBA00023136"/>
    </source>
</evidence>
<dbReference type="GO" id="GO:0016020">
    <property type="term" value="C:membrane"/>
    <property type="evidence" value="ECO:0007669"/>
    <property type="project" value="UniProtKB-SubCell"/>
</dbReference>
<dbReference type="GO" id="GO:0055088">
    <property type="term" value="P:lipid homeostasis"/>
    <property type="evidence" value="ECO:0007669"/>
    <property type="project" value="TreeGrafter"/>
</dbReference>
<evidence type="ECO:0000256" key="2">
    <source>
        <dbReference type="ARBA" id="ARBA00022692"/>
    </source>
</evidence>
<dbReference type="PANTHER" id="PTHR13439:SF0">
    <property type="entry name" value="TOPOISOMERASE I DAMAGE AFFECTED PROTEIN 4"/>
    <property type="match status" value="1"/>
</dbReference>
<feature type="transmembrane region" description="Helical" evidence="6">
    <location>
        <begin position="110"/>
        <end position="129"/>
    </location>
</feature>
<sequence length="410" mass="45783">MLDPFPPPPEWLRSFTEPYAIQLSSPTLADHIHEVIAAFAFYLFIHAVLSPWLSPILFPQSYNKLTPRTKLNWDIHVVSFVQSIVINAAALWVMYTDQERSSMTSGERVFGYTGACGLIQALAVGYFVYDLIVSIVHVRMFGIGMLFHAISALWVFSLGFRPFLNYFAPTFILYELSSPFLNIHWFLDKVNMTGSRAQWYNGMALLSSFFACRLVWGTWQTVVVYGDMWNALQQTWSAAAAPLSEAMSVNANVFYPARDGSLCVNEACVLANAEITKFKEYTAGGVPTWLVVTYVGSNLILNFLNFFWFSKMVETVLKRFRTPAESAAAGEKKGKKEPVSAEKAAQLKEDIVRDVVLEAASKLEQQETAIMQGDLSLLQEQVSSAVDSGLGEELRKRKSELASKVPLSGA</sequence>
<evidence type="ECO:0000256" key="6">
    <source>
        <dbReference type="SAM" id="Phobius"/>
    </source>
</evidence>
<evidence type="ECO:0000313" key="9">
    <source>
        <dbReference type="Proteomes" id="UP000030143"/>
    </source>
</evidence>
<evidence type="ECO:0000259" key="7">
    <source>
        <dbReference type="PROSITE" id="PS50922"/>
    </source>
</evidence>
<evidence type="ECO:0000313" key="8">
    <source>
        <dbReference type="EMBL" id="KGO54011.1"/>
    </source>
</evidence>
<dbReference type="HOGENOM" id="CLU_034597_0_1_1"/>
<dbReference type="InterPro" id="IPR050846">
    <property type="entry name" value="TLCD"/>
</dbReference>
<dbReference type="GeneID" id="27675184"/>
<evidence type="ECO:0000256" key="1">
    <source>
        <dbReference type="ARBA" id="ARBA00004141"/>
    </source>
</evidence>
<feature type="transmembrane region" description="Helical" evidence="6">
    <location>
        <begin position="35"/>
        <end position="54"/>
    </location>
</feature>
<dbReference type="PROSITE" id="PS50922">
    <property type="entry name" value="TLC"/>
    <property type="match status" value="1"/>
</dbReference>
<feature type="transmembrane region" description="Helical" evidence="6">
    <location>
        <begin position="75"/>
        <end position="95"/>
    </location>
</feature>
<dbReference type="EMBL" id="JQFZ01000239">
    <property type="protein sequence ID" value="KGO54011.1"/>
    <property type="molecule type" value="Genomic_DNA"/>
</dbReference>
<protein>
    <recommendedName>
        <fullName evidence="7">TLC domain-containing protein</fullName>
    </recommendedName>
</protein>
<dbReference type="AlphaFoldDB" id="A0A0A2J6T5"/>
<evidence type="ECO:0000256" key="5">
    <source>
        <dbReference type="PROSITE-ProRule" id="PRU00205"/>
    </source>
</evidence>
<dbReference type="PANTHER" id="PTHR13439">
    <property type="entry name" value="CT120 PROTEIN"/>
    <property type="match status" value="1"/>
</dbReference>
<comment type="subcellular location">
    <subcellularLocation>
        <location evidence="1">Membrane</location>
        <topology evidence="1">Multi-pass membrane protein</topology>
    </subcellularLocation>
</comment>
<proteinExistence type="predicted"/>
<dbReference type="GO" id="GO:0005783">
    <property type="term" value="C:endoplasmic reticulum"/>
    <property type="evidence" value="ECO:0007669"/>
    <property type="project" value="TreeGrafter"/>
</dbReference>
<dbReference type="Pfam" id="PF03798">
    <property type="entry name" value="TRAM_LAG1_CLN8"/>
    <property type="match status" value="1"/>
</dbReference>
<accession>A0A0A2J6T5</accession>
<keyword evidence="3 6" id="KW-1133">Transmembrane helix</keyword>
<dbReference type="VEuPathDB" id="FungiDB:PEXP_089900"/>
<evidence type="ECO:0000256" key="3">
    <source>
        <dbReference type="ARBA" id="ARBA00022989"/>
    </source>
</evidence>